<proteinExistence type="predicted"/>
<evidence type="ECO:0000313" key="1">
    <source>
        <dbReference type="EMBL" id="MBX72363.1"/>
    </source>
</evidence>
<protein>
    <submittedName>
        <fullName evidence="1">Uncharacterized protein</fullName>
    </submittedName>
</protein>
<reference evidence="1" key="1">
    <citation type="submission" date="2018-02" db="EMBL/GenBank/DDBJ databases">
        <title>Rhizophora mucronata_Transcriptome.</title>
        <authorList>
            <person name="Meera S.P."/>
            <person name="Sreeshan A."/>
            <person name="Augustine A."/>
        </authorList>
    </citation>
    <scope>NUCLEOTIDE SEQUENCE</scope>
    <source>
        <tissue evidence="1">Leaf</tissue>
    </source>
</reference>
<dbReference type="EMBL" id="GGEC01091879">
    <property type="protein sequence ID" value="MBX72363.1"/>
    <property type="molecule type" value="Transcribed_RNA"/>
</dbReference>
<name>A0A2P2QZG4_RHIMU</name>
<accession>A0A2P2QZG4</accession>
<sequence>MLNNRLNQKEELQLPAILPSKRLQMD</sequence>
<dbReference type="AlphaFoldDB" id="A0A2P2QZG4"/>
<organism evidence="1">
    <name type="scientific">Rhizophora mucronata</name>
    <name type="common">Asiatic mangrove</name>
    <dbReference type="NCBI Taxonomy" id="61149"/>
    <lineage>
        <taxon>Eukaryota</taxon>
        <taxon>Viridiplantae</taxon>
        <taxon>Streptophyta</taxon>
        <taxon>Embryophyta</taxon>
        <taxon>Tracheophyta</taxon>
        <taxon>Spermatophyta</taxon>
        <taxon>Magnoliopsida</taxon>
        <taxon>eudicotyledons</taxon>
        <taxon>Gunneridae</taxon>
        <taxon>Pentapetalae</taxon>
        <taxon>rosids</taxon>
        <taxon>fabids</taxon>
        <taxon>Malpighiales</taxon>
        <taxon>Rhizophoraceae</taxon>
        <taxon>Rhizophora</taxon>
    </lineage>
</organism>